<evidence type="ECO:0000256" key="12">
    <source>
        <dbReference type="ARBA" id="ARBA00025736"/>
    </source>
</evidence>
<gene>
    <name evidence="15" type="primary">cmklr1</name>
</gene>
<evidence type="ECO:0000256" key="8">
    <source>
        <dbReference type="ARBA" id="ARBA00023157"/>
    </source>
</evidence>
<dbReference type="GO" id="GO:0005886">
    <property type="term" value="C:plasma membrane"/>
    <property type="evidence" value="ECO:0007669"/>
    <property type="project" value="UniProtKB-SubCell"/>
</dbReference>
<evidence type="ECO:0000256" key="13">
    <source>
        <dbReference type="SAM" id="Phobius"/>
    </source>
</evidence>
<dbReference type="PANTHER" id="PTHR24225">
    <property type="entry name" value="CHEMOTACTIC RECEPTOR"/>
    <property type="match status" value="1"/>
</dbReference>
<dbReference type="PROSITE" id="PS50262">
    <property type="entry name" value="G_PROTEIN_RECEP_F1_2"/>
    <property type="match status" value="1"/>
</dbReference>
<evidence type="ECO:0000256" key="6">
    <source>
        <dbReference type="ARBA" id="ARBA00023040"/>
    </source>
</evidence>
<keyword evidence="6" id="KW-0297">G-protein coupled receptor</keyword>
<reference evidence="15" key="3">
    <citation type="submission" date="2025-09" db="UniProtKB">
        <authorList>
            <consortium name="Ensembl"/>
        </authorList>
    </citation>
    <scope>IDENTIFICATION</scope>
</reference>
<organism evidence="15 16">
    <name type="scientific">Echeneis naucrates</name>
    <name type="common">Live sharksucker</name>
    <dbReference type="NCBI Taxonomy" id="173247"/>
    <lineage>
        <taxon>Eukaryota</taxon>
        <taxon>Metazoa</taxon>
        <taxon>Chordata</taxon>
        <taxon>Craniata</taxon>
        <taxon>Vertebrata</taxon>
        <taxon>Euteleostomi</taxon>
        <taxon>Actinopterygii</taxon>
        <taxon>Neopterygii</taxon>
        <taxon>Teleostei</taxon>
        <taxon>Neoteleostei</taxon>
        <taxon>Acanthomorphata</taxon>
        <taxon>Carangaria</taxon>
        <taxon>Carangiformes</taxon>
        <taxon>Echeneidae</taxon>
        <taxon>Echeneis</taxon>
    </lineage>
</organism>
<keyword evidence="3" id="KW-0145">Chemotaxis</keyword>
<sequence>MDLYEYDSVADYNYTDYNYTLIFEETVFHHKSTCTNDAFCVLLLVASVIIFLLGFFGNALVIWICGFKMKKTVNTTWYLSLAISDFVFCAFLPFSITNMAMEEWIFGRFMCKFISSVMFINMFSSIFLLVIISGDRCVSVMFPVWAQNQRNIKRASIVVFLAWILAIGLSIPSMIFREVNSHLGRTICYNNYTWHQDSHKIVVASRFFAGFLIPFVVISFCYMAIILKLRTNRMAKSRKPFKVMTALVVTFFVCWLPYHIFILLELNHQNIDSNILIIGLKVGTSVAAGNSFLNPVLYVFMGNDFKQKFRSSVFSRIETAMADDGPTSTSRYFSRSNSMDTRFSTHI</sequence>
<name>A0A665URA4_ECHNA</name>
<feature type="transmembrane region" description="Helical" evidence="13">
    <location>
        <begin position="113"/>
        <end position="134"/>
    </location>
</feature>
<dbReference type="GO" id="GO:0006954">
    <property type="term" value="P:inflammatory response"/>
    <property type="evidence" value="ECO:0007669"/>
    <property type="project" value="TreeGrafter"/>
</dbReference>
<feature type="transmembrane region" description="Helical" evidence="13">
    <location>
        <begin position="77"/>
        <end position="101"/>
    </location>
</feature>
<evidence type="ECO:0000256" key="7">
    <source>
        <dbReference type="ARBA" id="ARBA00023136"/>
    </source>
</evidence>
<evidence type="ECO:0000313" key="16">
    <source>
        <dbReference type="Proteomes" id="UP000472264"/>
    </source>
</evidence>
<comment type="similarity">
    <text evidence="12">Belongs to the chemokine-like receptor (CMKLR) family.</text>
</comment>
<keyword evidence="7 13" id="KW-0472">Membrane</keyword>
<dbReference type="OrthoDB" id="6117944at2759"/>
<evidence type="ECO:0000256" key="9">
    <source>
        <dbReference type="ARBA" id="ARBA00023170"/>
    </source>
</evidence>
<keyword evidence="16" id="KW-1185">Reference proteome</keyword>
<evidence type="ECO:0000256" key="1">
    <source>
        <dbReference type="ARBA" id="ARBA00004651"/>
    </source>
</evidence>
<feature type="transmembrane region" description="Helical" evidence="13">
    <location>
        <begin position="41"/>
        <end position="65"/>
    </location>
</feature>
<dbReference type="InterPro" id="IPR000826">
    <property type="entry name" value="Formyl_rcpt-rel"/>
</dbReference>
<dbReference type="FunCoup" id="A0A665URA4">
    <property type="interactions" value="2"/>
</dbReference>
<dbReference type="FunFam" id="1.20.1070.10:FF:000034">
    <property type="entry name" value="G-protein coupled receptor 1"/>
    <property type="match status" value="1"/>
</dbReference>
<keyword evidence="8" id="KW-1015">Disulfide bond</keyword>
<evidence type="ECO:0000259" key="14">
    <source>
        <dbReference type="PROSITE" id="PS50262"/>
    </source>
</evidence>
<dbReference type="Proteomes" id="UP000472264">
    <property type="component" value="Chromosome 9"/>
</dbReference>
<evidence type="ECO:0000256" key="10">
    <source>
        <dbReference type="ARBA" id="ARBA00023180"/>
    </source>
</evidence>
<dbReference type="Ensembl" id="ENSENLT00000022604.1">
    <property type="protein sequence ID" value="ENSENLP00000021850.1"/>
    <property type="gene ID" value="ENSENLG00000009965.1"/>
</dbReference>
<dbReference type="InParanoid" id="A0A665URA4"/>
<dbReference type="InterPro" id="IPR017452">
    <property type="entry name" value="GPCR_Rhodpsn_7TM"/>
</dbReference>
<keyword evidence="10" id="KW-0325">Glycoprotein</keyword>
<feature type="transmembrane region" description="Helical" evidence="13">
    <location>
        <begin position="155"/>
        <end position="176"/>
    </location>
</feature>
<evidence type="ECO:0000256" key="11">
    <source>
        <dbReference type="ARBA" id="ARBA00023224"/>
    </source>
</evidence>
<dbReference type="PRINTS" id="PR00526">
    <property type="entry name" value="FMETLEUPHER"/>
</dbReference>
<keyword evidence="4 13" id="KW-0812">Transmembrane</keyword>
<protein>
    <submittedName>
        <fullName evidence="15">Chemokine-like receptor 1</fullName>
    </submittedName>
</protein>
<dbReference type="SUPFAM" id="SSF81321">
    <property type="entry name" value="Family A G protein-coupled receptor-like"/>
    <property type="match status" value="1"/>
</dbReference>
<dbReference type="OMA" id="RTICFNN"/>
<feature type="transmembrane region" description="Helical" evidence="13">
    <location>
        <begin position="275"/>
        <end position="300"/>
    </location>
</feature>
<evidence type="ECO:0000313" key="15">
    <source>
        <dbReference type="Ensembl" id="ENSENLP00000021850.1"/>
    </source>
</evidence>
<evidence type="ECO:0000256" key="5">
    <source>
        <dbReference type="ARBA" id="ARBA00022989"/>
    </source>
</evidence>
<comment type="subcellular location">
    <subcellularLocation>
        <location evidence="1">Cell membrane</location>
        <topology evidence="1">Multi-pass membrane protein</topology>
    </subcellularLocation>
</comment>
<dbReference type="PANTHER" id="PTHR24225:SF0">
    <property type="entry name" value="N-FORMYL PEPTIDE RECEPTOR 2"/>
    <property type="match status" value="1"/>
</dbReference>
<reference evidence="15" key="2">
    <citation type="submission" date="2025-08" db="UniProtKB">
        <authorList>
            <consortium name="Ensembl"/>
        </authorList>
    </citation>
    <scope>IDENTIFICATION</scope>
</reference>
<keyword evidence="9" id="KW-0675">Receptor</keyword>
<dbReference type="GO" id="GO:0004930">
    <property type="term" value="F:G protein-coupled receptor activity"/>
    <property type="evidence" value="ECO:0007669"/>
    <property type="project" value="UniProtKB-KW"/>
</dbReference>
<evidence type="ECO:0000256" key="4">
    <source>
        <dbReference type="ARBA" id="ARBA00022692"/>
    </source>
</evidence>
<reference evidence="15" key="1">
    <citation type="submission" date="2021-04" db="EMBL/GenBank/DDBJ databases">
        <authorList>
            <consortium name="Wellcome Sanger Institute Data Sharing"/>
        </authorList>
    </citation>
    <scope>NUCLEOTIDE SEQUENCE [LARGE SCALE GENOMIC DNA]</scope>
</reference>
<dbReference type="Pfam" id="PF00001">
    <property type="entry name" value="7tm_1"/>
    <property type="match status" value="1"/>
</dbReference>
<dbReference type="CDD" id="cd14974">
    <property type="entry name" value="7tmA_Anaphylatoxin_R-like"/>
    <property type="match status" value="1"/>
</dbReference>
<evidence type="ECO:0000256" key="2">
    <source>
        <dbReference type="ARBA" id="ARBA00022475"/>
    </source>
</evidence>
<keyword evidence="2" id="KW-1003">Cell membrane</keyword>
<feature type="transmembrane region" description="Helical" evidence="13">
    <location>
        <begin position="241"/>
        <end position="263"/>
    </location>
</feature>
<dbReference type="PRINTS" id="PR00237">
    <property type="entry name" value="GPCRRHODOPSN"/>
</dbReference>
<proteinExistence type="inferred from homology"/>
<dbReference type="GO" id="GO:0006935">
    <property type="term" value="P:chemotaxis"/>
    <property type="evidence" value="ECO:0007669"/>
    <property type="project" value="UniProtKB-KW"/>
</dbReference>
<dbReference type="GO" id="GO:0007200">
    <property type="term" value="P:phospholipase C-activating G protein-coupled receptor signaling pathway"/>
    <property type="evidence" value="ECO:0007669"/>
    <property type="project" value="TreeGrafter"/>
</dbReference>
<dbReference type="GO" id="GO:0004875">
    <property type="term" value="F:complement receptor activity"/>
    <property type="evidence" value="ECO:0007669"/>
    <property type="project" value="TreeGrafter"/>
</dbReference>
<keyword evidence="11" id="KW-0807">Transducer</keyword>
<feature type="domain" description="G-protein coupled receptors family 1 profile" evidence="14">
    <location>
        <begin position="57"/>
        <end position="298"/>
    </location>
</feature>
<dbReference type="AlphaFoldDB" id="A0A665URA4"/>
<dbReference type="GO" id="GO:0007204">
    <property type="term" value="P:positive regulation of cytosolic calcium ion concentration"/>
    <property type="evidence" value="ECO:0007669"/>
    <property type="project" value="TreeGrafter"/>
</dbReference>
<evidence type="ECO:0000256" key="3">
    <source>
        <dbReference type="ARBA" id="ARBA00022500"/>
    </source>
</evidence>
<keyword evidence="5 13" id="KW-1133">Transmembrane helix</keyword>
<dbReference type="InterPro" id="IPR000276">
    <property type="entry name" value="GPCR_Rhodpsn"/>
</dbReference>
<accession>A0A665URA4</accession>
<dbReference type="Gene3D" id="1.20.1070.10">
    <property type="entry name" value="Rhodopsin 7-helix transmembrane proteins"/>
    <property type="match status" value="1"/>
</dbReference>
<feature type="transmembrane region" description="Helical" evidence="13">
    <location>
        <begin position="207"/>
        <end position="229"/>
    </location>
</feature>